<name>A0A369I221_9BACT</name>
<evidence type="ECO:0000256" key="2">
    <source>
        <dbReference type="ARBA" id="ARBA00008806"/>
    </source>
</evidence>
<comment type="caution">
    <text evidence="8">The sequence shown here is derived from an EMBL/GenBank/DDBJ whole genome shotgun (WGS) entry which is preliminary data.</text>
</comment>
<keyword evidence="5 7" id="KW-1133">Transmembrane helix</keyword>
<dbReference type="PANTHER" id="PTHR37937">
    <property type="entry name" value="CONJUGATIVE TRANSFER: DNA TRANSPORT"/>
    <property type="match status" value="1"/>
</dbReference>
<evidence type="ECO:0000256" key="6">
    <source>
        <dbReference type="ARBA" id="ARBA00023136"/>
    </source>
</evidence>
<dbReference type="PANTHER" id="PTHR37937:SF1">
    <property type="entry name" value="CONJUGATIVE TRANSFER: DNA TRANSPORT"/>
    <property type="match status" value="1"/>
</dbReference>
<feature type="transmembrane region" description="Helical" evidence="7">
    <location>
        <begin position="6"/>
        <end position="21"/>
    </location>
</feature>
<dbReference type="InterPro" id="IPR051539">
    <property type="entry name" value="T4SS-coupling_protein"/>
</dbReference>
<dbReference type="EMBL" id="QPIW01000049">
    <property type="protein sequence ID" value="RDB02295.1"/>
    <property type="molecule type" value="Genomic_DNA"/>
</dbReference>
<dbReference type="InterPro" id="IPR003688">
    <property type="entry name" value="TraG/VirD4"/>
</dbReference>
<dbReference type="Pfam" id="PF02534">
    <property type="entry name" value="T4SS-DNA_transf"/>
    <property type="match status" value="1"/>
</dbReference>
<evidence type="ECO:0000313" key="9">
    <source>
        <dbReference type="Proteomes" id="UP000253141"/>
    </source>
</evidence>
<dbReference type="RefSeq" id="WP_114464598.1">
    <property type="nucleotide sequence ID" value="NZ_QPIW01000049.1"/>
</dbReference>
<keyword evidence="4 7" id="KW-0812">Transmembrane</keyword>
<dbReference type="GO" id="GO:0005886">
    <property type="term" value="C:plasma membrane"/>
    <property type="evidence" value="ECO:0007669"/>
    <property type="project" value="UniProtKB-SubCell"/>
</dbReference>
<evidence type="ECO:0000256" key="5">
    <source>
        <dbReference type="ARBA" id="ARBA00022989"/>
    </source>
</evidence>
<evidence type="ECO:0000256" key="4">
    <source>
        <dbReference type="ARBA" id="ARBA00022692"/>
    </source>
</evidence>
<organism evidence="8 9">
    <name type="scientific">Runella aurantiaca</name>
    <dbReference type="NCBI Taxonomy" id="2282308"/>
    <lineage>
        <taxon>Bacteria</taxon>
        <taxon>Pseudomonadati</taxon>
        <taxon>Bacteroidota</taxon>
        <taxon>Cytophagia</taxon>
        <taxon>Cytophagales</taxon>
        <taxon>Spirosomataceae</taxon>
        <taxon>Runella</taxon>
    </lineage>
</organism>
<dbReference type="CDD" id="cd01127">
    <property type="entry name" value="TrwB_TraG_TraD_VirD4"/>
    <property type="match status" value="2"/>
</dbReference>
<keyword evidence="3" id="KW-1003">Cell membrane</keyword>
<evidence type="ECO:0000256" key="7">
    <source>
        <dbReference type="SAM" id="Phobius"/>
    </source>
</evidence>
<protein>
    <submittedName>
        <fullName evidence="8">Type IV secretory system conjugative DNA transfer family protein</fullName>
    </submittedName>
</protein>
<evidence type="ECO:0000313" key="8">
    <source>
        <dbReference type="EMBL" id="RDB02295.1"/>
    </source>
</evidence>
<dbReference type="Gene3D" id="3.40.50.300">
    <property type="entry name" value="P-loop containing nucleotide triphosphate hydrolases"/>
    <property type="match status" value="1"/>
</dbReference>
<dbReference type="OrthoDB" id="9759295at2"/>
<comment type="subcellular location">
    <subcellularLocation>
        <location evidence="1">Cell membrane</location>
        <topology evidence="1">Multi-pass membrane protein</topology>
    </subcellularLocation>
</comment>
<keyword evidence="6 7" id="KW-0472">Membrane</keyword>
<accession>A0A369I221</accession>
<reference evidence="8 9" key="1">
    <citation type="submission" date="2018-07" db="EMBL/GenBank/DDBJ databases">
        <title>Genome analysis of Runella aurantiaca.</title>
        <authorList>
            <person name="Yang X."/>
        </authorList>
    </citation>
    <scope>NUCLEOTIDE SEQUENCE [LARGE SCALE GENOMIC DNA]</scope>
    <source>
        <strain evidence="8 9">YX9</strain>
    </source>
</reference>
<dbReference type="InterPro" id="IPR027417">
    <property type="entry name" value="P-loop_NTPase"/>
</dbReference>
<dbReference type="Proteomes" id="UP000253141">
    <property type="component" value="Unassembled WGS sequence"/>
</dbReference>
<proteinExistence type="inferred from homology"/>
<comment type="similarity">
    <text evidence="2">Belongs to the VirD4/TraG family.</text>
</comment>
<evidence type="ECO:0000256" key="1">
    <source>
        <dbReference type="ARBA" id="ARBA00004651"/>
    </source>
</evidence>
<sequence>MSDAPSTLSFICLAGIIYVYYRRSYFHDKIFAGVNQEKNNAHLEDLKAGKLEVMPNAEYLASMRGFKIARTRYLQALAYPILGTILMLVIGGNELSFPAAFLTFFTWFKWQKVGGEQYQSFALKHQPPKPKRNELGSAAFSDVPEKYAIEMADSYQVFLGFSACLKVNDKKHILTIAPSRSGKGTCLIVPNLIMPTDNSYVVLDIKGENAAVTARRQKELGKDIVIIDPWGVQENIGAKHGITPMTFNPLALLEGMSNEQLFEECTSIAELIAPMPKNVKDPFWINRARVLIRGLLLHHIKSEMPENWSLLAIYKALRLSEVEFIAHILLGSETPLAADDLNQFKGKAPSEKEFGSIVSSAQDATEFVRNISKGGGIAFNPKQLNEKSTAVYVCIPERAIETNYQWLRLVIGLCVRAISENVKNKQVERTVFLLDEAHYLGNMPEIRKALATSATYGICLWQFYQDIGQVQAAYGDYWHTIMNVGVQQFYKINDLNTQKYVSELLGDYTLELSNTSTNARGEKSRSESIIGTRLLKPEQVGTVPDIITRMDNKNYLLIAAPYYEGNISDAYDPNPLV</sequence>
<keyword evidence="9" id="KW-1185">Reference proteome</keyword>
<dbReference type="SUPFAM" id="SSF52540">
    <property type="entry name" value="P-loop containing nucleoside triphosphate hydrolases"/>
    <property type="match status" value="1"/>
</dbReference>
<evidence type="ECO:0000256" key="3">
    <source>
        <dbReference type="ARBA" id="ARBA00022475"/>
    </source>
</evidence>
<gene>
    <name evidence="8" type="ORF">DVG78_29520</name>
</gene>
<feature type="transmembrane region" description="Helical" evidence="7">
    <location>
        <begin position="73"/>
        <end position="92"/>
    </location>
</feature>
<dbReference type="AlphaFoldDB" id="A0A369I221"/>